<dbReference type="Proteomes" id="UP001218362">
    <property type="component" value="Chromosome"/>
</dbReference>
<dbReference type="InterPro" id="IPR000182">
    <property type="entry name" value="GNAT_dom"/>
</dbReference>
<dbReference type="GO" id="GO:0016747">
    <property type="term" value="F:acyltransferase activity, transferring groups other than amino-acyl groups"/>
    <property type="evidence" value="ECO:0007669"/>
    <property type="project" value="InterPro"/>
</dbReference>
<dbReference type="InterPro" id="IPR016181">
    <property type="entry name" value="Acyl_CoA_acyltransferase"/>
</dbReference>
<dbReference type="AlphaFoldDB" id="A0AAJ5X6E6"/>
<dbReference type="PROSITE" id="PS51186">
    <property type="entry name" value="GNAT"/>
    <property type="match status" value="1"/>
</dbReference>
<dbReference type="EMBL" id="CP119316">
    <property type="protein sequence ID" value="WEK46677.1"/>
    <property type="molecule type" value="Genomic_DNA"/>
</dbReference>
<organism evidence="2 3">
    <name type="scientific">Candidatus Andeanibacterium colombiense</name>
    <dbReference type="NCBI Taxonomy" id="3121345"/>
    <lineage>
        <taxon>Bacteria</taxon>
        <taxon>Pseudomonadati</taxon>
        <taxon>Pseudomonadota</taxon>
        <taxon>Alphaproteobacteria</taxon>
        <taxon>Sphingomonadales</taxon>
        <taxon>Sphingomonadaceae</taxon>
        <taxon>Candidatus Andeanibacterium</taxon>
    </lineage>
</organism>
<evidence type="ECO:0000259" key="1">
    <source>
        <dbReference type="PROSITE" id="PS51186"/>
    </source>
</evidence>
<dbReference type="Pfam" id="PF00583">
    <property type="entry name" value="Acetyltransf_1"/>
    <property type="match status" value="1"/>
</dbReference>
<evidence type="ECO:0000313" key="3">
    <source>
        <dbReference type="Proteomes" id="UP001218362"/>
    </source>
</evidence>
<feature type="domain" description="N-acetyltransferase" evidence="1">
    <location>
        <begin position="6"/>
        <end position="162"/>
    </location>
</feature>
<dbReference type="KEGG" id="acob:P0Y56_16985"/>
<name>A0AAJ5X6E6_9SPHN</name>
<dbReference type="Gene3D" id="3.40.630.30">
    <property type="match status" value="1"/>
</dbReference>
<proteinExistence type="predicted"/>
<accession>A0AAJ5X6E6</accession>
<reference evidence="2" key="1">
    <citation type="submission" date="2023-03" db="EMBL/GenBank/DDBJ databases">
        <title>Andean soil-derived lignocellulolytic bacterial consortium as a source of novel taxa and putative plastic-active enzymes.</title>
        <authorList>
            <person name="Diaz-Garcia L."/>
            <person name="Chuvochina M."/>
            <person name="Feuerriegel G."/>
            <person name="Bunk B."/>
            <person name="Sproer C."/>
            <person name="Streit W.R."/>
            <person name="Rodriguez L.M."/>
            <person name="Overmann J."/>
            <person name="Jimenez D.J."/>
        </authorList>
    </citation>
    <scope>NUCLEOTIDE SEQUENCE</scope>
    <source>
        <strain evidence="2">MAG 26</strain>
    </source>
</reference>
<dbReference type="CDD" id="cd04301">
    <property type="entry name" value="NAT_SF"/>
    <property type="match status" value="1"/>
</dbReference>
<sequence length="162" mass="17979">MSAAPVMVRKAEQADIPAMVAILETKRVEYQGYEPVFWNKAANSAEIQTGFFTYLLEQQDRTTMFAAELGGTLKGFLIATLTPAPPIVDPGGPTATIDDFHVAHPELWESVGEALIEHAMAHGREQGWRQIIVVCPHRERAKAGFLADKDLSLTTEWWTKTL</sequence>
<gene>
    <name evidence="2" type="ORF">P0Y56_16985</name>
</gene>
<protein>
    <submittedName>
        <fullName evidence="2">GNAT family N-acetyltransferase</fullName>
    </submittedName>
</protein>
<dbReference type="SUPFAM" id="SSF55729">
    <property type="entry name" value="Acyl-CoA N-acyltransferases (Nat)"/>
    <property type="match status" value="1"/>
</dbReference>
<evidence type="ECO:0000313" key="2">
    <source>
        <dbReference type="EMBL" id="WEK46677.1"/>
    </source>
</evidence>